<dbReference type="EMBL" id="ML119746">
    <property type="protein sequence ID" value="RPA76336.1"/>
    <property type="molecule type" value="Genomic_DNA"/>
</dbReference>
<reference evidence="2 3" key="1">
    <citation type="journal article" date="2018" name="Nat. Ecol. Evol.">
        <title>Pezizomycetes genomes reveal the molecular basis of ectomycorrhizal truffle lifestyle.</title>
        <authorList>
            <person name="Murat C."/>
            <person name="Payen T."/>
            <person name="Noel B."/>
            <person name="Kuo A."/>
            <person name="Morin E."/>
            <person name="Chen J."/>
            <person name="Kohler A."/>
            <person name="Krizsan K."/>
            <person name="Balestrini R."/>
            <person name="Da Silva C."/>
            <person name="Montanini B."/>
            <person name="Hainaut M."/>
            <person name="Levati E."/>
            <person name="Barry K.W."/>
            <person name="Belfiori B."/>
            <person name="Cichocki N."/>
            <person name="Clum A."/>
            <person name="Dockter R.B."/>
            <person name="Fauchery L."/>
            <person name="Guy J."/>
            <person name="Iotti M."/>
            <person name="Le Tacon F."/>
            <person name="Lindquist E.A."/>
            <person name="Lipzen A."/>
            <person name="Malagnac F."/>
            <person name="Mello A."/>
            <person name="Molinier V."/>
            <person name="Miyauchi S."/>
            <person name="Poulain J."/>
            <person name="Riccioni C."/>
            <person name="Rubini A."/>
            <person name="Sitrit Y."/>
            <person name="Splivallo R."/>
            <person name="Traeger S."/>
            <person name="Wang M."/>
            <person name="Zifcakova L."/>
            <person name="Wipf D."/>
            <person name="Zambonelli A."/>
            <person name="Paolocci F."/>
            <person name="Nowrousian M."/>
            <person name="Ottonello S."/>
            <person name="Baldrian P."/>
            <person name="Spatafora J.W."/>
            <person name="Henrissat B."/>
            <person name="Nagy L.G."/>
            <person name="Aury J.M."/>
            <person name="Wincker P."/>
            <person name="Grigoriev I.V."/>
            <person name="Bonfante P."/>
            <person name="Martin F.M."/>
        </authorList>
    </citation>
    <scope>NUCLEOTIDE SEQUENCE [LARGE SCALE GENOMIC DNA]</scope>
    <source>
        <strain evidence="2 3">RN42</strain>
    </source>
</reference>
<dbReference type="AlphaFoldDB" id="A0A3N4HTI3"/>
<dbReference type="Proteomes" id="UP000275078">
    <property type="component" value="Unassembled WGS sequence"/>
</dbReference>
<name>A0A3N4HTI3_ASCIM</name>
<gene>
    <name evidence="2" type="ORF">BJ508DRAFT_311151</name>
</gene>
<feature type="compositionally biased region" description="Basic and acidic residues" evidence="1">
    <location>
        <begin position="348"/>
        <end position="357"/>
    </location>
</feature>
<evidence type="ECO:0000313" key="3">
    <source>
        <dbReference type="Proteomes" id="UP000275078"/>
    </source>
</evidence>
<keyword evidence="3" id="KW-1185">Reference proteome</keyword>
<protein>
    <submittedName>
        <fullName evidence="2">Uncharacterized protein</fullName>
    </submittedName>
</protein>
<accession>A0A3N4HTI3</accession>
<organism evidence="2 3">
    <name type="scientific">Ascobolus immersus RN42</name>
    <dbReference type="NCBI Taxonomy" id="1160509"/>
    <lineage>
        <taxon>Eukaryota</taxon>
        <taxon>Fungi</taxon>
        <taxon>Dikarya</taxon>
        <taxon>Ascomycota</taxon>
        <taxon>Pezizomycotina</taxon>
        <taxon>Pezizomycetes</taxon>
        <taxon>Pezizales</taxon>
        <taxon>Ascobolaceae</taxon>
        <taxon>Ascobolus</taxon>
    </lineage>
</organism>
<evidence type="ECO:0000256" key="1">
    <source>
        <dbReference type="SAM" id="MobiDB-lite"/>
    </source>
</evidence>
<feature type="region of interest" description="Disordered" evidence="1">
    <location>
        <begin position="348"/>
        <end position="381"/>
    </location>
</feature>
<sequence length="381" mass="43324">MAQIQPTRSSLRNSPTIAALPAPLPPNFAQNNVFVPAAGSRAYPNISLIATAGQLPLLPAPPSPMMPDVRLVPPELFFELLDGVYEYITDWPDIIAYKETSQIVREVYDNYGPPPAVPYNYYACEQKIIDLLKKHGGLSAEIFAPVIHIILAAGINADDSIIISWRLSQPELYSSATRETYTIDLLSFFRRVFRTWEFAGSTLPELKVMRRAAKTRMRGFPNSEDFAPFLEGKDDVEIERIGKLVERLLEHLRRKRTMHNHGDPRFRLLAGVERDFVATRVLRAMWAEQAVEMIGRMMAEGVNDENWDQWEDTVKDYMDMEVAFGTFCWARGYDDEVRGIHGNFRWRPREPKLMKEGDSDDEDENGDGRKAGNDEGNDNGP</sequence>
<proteinExistence type="predicted"/>
<evidence type="ECO:0000313" key="2">
    <source>
        <dbReference type="EMBL" id="RPA76336.1"/>
    </source>
</evidence>